<dbReference type="GO" id="GO:0008270">
    <property type="term" value="F:zinc ion binding"/>
    <property type="evidence" value="ECO:0007669"/>
    <property type="project" value="UniProtKB-KW"/>
</dbReference>
<keyword evidence="1" id="KW-0479">Metal-binding</keyword>
<dbReference type="Proteomes" id="UP000439994">
    <property type="component" value="Unassembled WGS sequence"/>
</dbReference>
<evidence type="ECO:0000256" key="2">
    <source>
        <dbReference type="ARBA" id="ARBA00022771"/>
    </source>
</evidence>
<dbReference type="RefSeq" id="WP_155694934.1">
    <property type="nucleotide sequence ID" value="NZ_WOCD01000003.1"/>
</dbReference>
<name>A0A6N8F9R6_9GAMM</name>
<keyword evidence="2" id="KW-0863">Zinc-finger</keyword>
<evidence type="ECO:0000256" key="3">
    <source>
        <dbReference type="ARBA" id="ARBA00022833"/>
    </source>
</evidence>
<proteinExistence type="predicted"/>
<feature type="domain" description="RanBP2-type" evidence="4">
    <location>
        <begin position="79"/>
        <end position="98"/>
    </location>
</feature>
<dbReference type="AlphaFoldDB" id="A0A6N8F9R6"/>
<evidence type="ECO:0000256" key="1">
    <source>
        <dbReference type="ARBA" id="ARBA00022723"/>
    </source>
</evidence>
<keyword evidence="3" id="KW-0862">Zinc</keyword>
<dbReference type="Pfam" id="PF09413">
    <property type="entry name" value="DUF2007"/>
    <property type="match status" value="1"/>
</dbReference>
<evidence type="ECO:0000313" key="5">
    <source>
        <dbReference type="EMBL" id="MUH71817.1"/>
    </source>
</evidence>
<reference evidence="5 6" key="1">
    <citation type="submission" date="2019-11" db="EMBL/GenBank/DDBJ databases">
        <title>P. haliotis isolates from Z. marina roots.</title>
        <authorList>
            <person name="Cohen M."/>
            <person name="Jospin G."/>
            <person name="Eisen J.A."/>
            <person name="Coil D.A."/>
        </authorList>
    </citation>
    <scope>NUCLEOTIDE SEQUENCE [LARGE SCALE GENOMIC DNA]</scope>
    <source>
        <strain evidence="5 6">UCD-MCMsp1aY</strain>
    </source>
</reference>
<keyword evidence="6" id="KW-1185">Reference proteome</keyword>
<dbReference type="InterPro" id="IPR018551">
    <property type="entry name" value="DUF2007"/>
</dbReference>
<comment type="caution">
    <text evidence="5">The sequence shown here is derived from an EMBL/GenBank/DDBJ whole genome shotgun (WGS) entry which is preliminary data.</text>
</comment>
<dbReference type="InterPro" id="IPR055999">
    <property type="entry name" value="DUF7577"/>
</dbReference>
<evidence type="ECO:0000313" key="6">
    <source>
        <dbReference type="Proteomes" id="UP000439994"/>
    </source>
</evidence>
<dbReference type="PROSITE" id="PS01358">
    <property type="entry name" value="ZF_RANBP2_1"/>
    <property type="match status" value="1"/>
</dbReference>
<organism evidence="5 6">
    <name type="scientific">Psychrosphaera haliotis</name>
    <dbReference type="NCBI Taxonomy" id="555083"/>
    <lineage>
        <taxon>Bacteria</taxon>
        <taxon>Pseudomonadati</taxon>
        <taxon>Pseudomonadota</taxon>
        <taxon>Gammaproteobacteria</taxon>
        <taxon>Alteromonadales</taxon>
        <taxon>Pseudoalteromonadaceae</taxon>
        <taxon>Psychrosphaera</taxon>
    </lineage>
</organism>
<accession>A0A6N8F9R6</accession>
<dbReference type="InterPro" id="IPR001876">
    <property type="entry name" value="Znf_RanBP2"/>
</dbReference>
<gene>
    <name evidence="5" type="ORF">GNP35_04605</name>
</gene>
<sequence>MKKVYQCSNNLELQPFIETLKRLDIKHLVKNEYISGAIGELPFTEAWPQLWVLNDSDLDSARSACKAIEQELKTDKPDWNCTHCGEENHANFEFCWQCEQLDVHQV</sequence>
<dbReference type="OrthoDB" id="9814654at2"/>
<dbReference type="Pfam" id="PF24463">
    <property type="entry name" value="DUF7577"/>
    <property type="match status" value="1"/>
</dbReference>
<protein>
    <recommendedName>
        <fullName evidence="4">RanBP2-type domain-containing protein</fullName>
    </recommendedName>
</protein>
<dbReference type="EMBL" id="WOCD01000003">
    <property type="protein sequence ID" value="MUH71817.1"/>
    <property type="molecule type" value="Genomic_DNA"/>
</dbReference>
<evidence type="ECO:0000259" key="4">
    <source>
        <dbReference type="PROSITE" id="PS01358"/>
    </source>
</evidence>